<organism evidence="5 6">
    <name type="scientific">Solibacillus kalamii</name>
    <dbReference type="NCBI Taxonomy" id="1748298"/>
    <lineage>
        <taxon>Bacteria</taxon>
        <taxon>Bacillati</taxon>
        <taxon>Bacillota</taxon>
        <taxon>Bacilli</taxon>
        <taxon>Bacillales</taxon>
        <taxon>Caryophanaceae</taxon>
        <taxon>Solibacillus</taxon>
    </lineage>
</organism>
<dbReference type="SUPFAM" id="SSF55811">
    <property type="entry name" value="Nudix"/>
    <property type="match status" value="1"/>
</dbReference>
<comment type="cofactor">
    <cofactor evidence="1">
        <name>Mg(2+)</name>
        <dbReference type="ChEBI" id="CHEBI:18420"/>
    </cofactor>
</comment>
<dbReference type="InterPro" id="IPR015797">
    <property type="entry name" value="NUDIX_hydrolase-like_dom_sf"/>
</dbReference>
<feature type="domain" description="Nudix hydrolase" evidence="4">
    <location>
        <begin position="16"/>
        <end position="147"/>
    </location>
</feature>
<dbReference type="PANTHER" id="PTHR43046">
    <property type="entry name" value="GDP-MANNOSE MANNOSYL HYDROLASE"/>
    <property type="match status" value="1"/>
</dbReference>
<evidence type="ECO:0000313" key="5">
    <source>
        <dbReference type="EMBL" id="OUZ37832.1"/>
    </source>
</evidence>
<dbReference type="PANTHER" id="PTHR43046:SF2">
    <property type="entry name" value="8-OXO-DGTP DIPHOSPHATASE-RELATED"/>
    <property type="match status" value="1"/>
</dbReference>
<protein>
    <submittedName>
        <fullName evidence="5">ADP-ribose pyrophosphatase</fullName>
    </submittedName>
</protein>
<dbReference type="Proteomes" id="UP000196594">
    <property type="component" value="Unassembled WGS sequence"/>
</dbReference>
<comment type="caution">
    <text evidence="5">The sequence shown here is derived from an EMBL/GenBank/DDBJ whole genome shotgun (WGS) entry which is preliminary data.</text>
</comment>
<dbReference type="CDD" id="cd04677">
    <property type="entry name" value="NUDIX_Hydrolase"/>
    <property type="match status" value="1"/>
</dbReference>
<gene>
    <name evidence="5" type="ORF">CBM15_15220</name>
</gene>
<evidence type="ECO:0000256" key="1">
    <source>
        <dbReference type="ARBA" id="ARBA00001946"/>
    </source>
</evidence>
<dbReference type="Pfam" id="PF00293">
    <property type="entry name" value="NUDIX"/>
    <property type="match status" value="1"/>
</dbReference>
<dbReference type="PROSITE" id="PS51462">
    <property type="entry name" value="NUDIX"/>
    <property type="match status" value="1"/>
</dbReference>
<keyword evidence="2 3" id="KW-0378">Hydrolase</keyword>
<name>A0ABX3ZDX5_9BACL</name>
<dbReference type="Gene3D" id="3.90.79.10">
    <property type="entry name" value="Nucleoside Triphosphate Pyrophosphohydrolase"/>
    <property type="match status" value="1"/>
</dbReference>
<dbReference type="PRINTS" id="PR00502">
    <property type="entry name" value="NUDIXFAMILY"/>
</dbReference>
<accession>A0ABX3ZDX5</accession>
<sequence>MSYIMNLRKKIGTTPIIMVGACVIILNEQRQLLMQLRKDNGCWGLAGGSMELGETLEEVAIREMYEETGLTAHSLQQFGIFSGKELYYQYPHGDEVYIVATTYICDDYSGTLRFDSDEAIDLKFFPFSALPEKISPPDQIVIQKYLETIN</sequence>
<dbReference type="PROSITE" id="PS00893">
    <property type="entry name" value="NUDIX_BOX"/>
    <property type="match status" value="1"/>
</dbReference>
<evidence type="ECO:0000256" key="3">
    <source>
        <dbReference type="RuleBase" id="RU003476"/>
    </source>
</evidence>
<proteinExistence type="inferred from homology"/>
<dbReference type="EMBL" id="NHNT01000012">
    <property type="protein sequence ID" value="OUZ37832.1"/>
    <property type="molecule type" value="Genomic_DNA"/>
</dbReference>
<dbReference type="InterPro" id="IPR020084">
    <property type="entry name" value="NUDIX_hydrolase_CS"/>
</dbReference>
<evidence type="ECO:0000313" key="6">
    <source>
        <dbReference type="Proteomes" id="UP000196594"/>
    </source>
</evidence>
<dbReference type="RefSeq" id="WP_008404837.1">
    <property type="nucleotide sequence ID" value="NZ_JAFBEY010000009.1"/>
</dbReference>
<keyword evidence="6" id="KW-1185">Reference proteome</keyword>
<reference evidence="5 6" key="1">
    <citation type="journal article" date="2017" name="Int. J. Syst. Evol. Microbiol.">
        <title>Solibacillus kalamii sp. nov., isolated from a high-efficiency particulate arrestance filter system used in the International Space Station.</title>
        <authorList>
            <person name="Checinska Sielaff A."/>
            <person name="Kumar R.M."/>
            <person name="Pal D."/>
            <person name="Mayilraj S."/>
            <person name="Venkateswaran K."/>
        </authorList>
    </citation>
    <scope>NUCLEOTIDE SEQUENCE [LARGE SCALE GENOMIC DNA]</scope>
    <source>
        <strain evidence="5 6">ISSFR-015</strain>
    </source>
</reference>
<comment type="similarity">
    <text evidence="3">Belongs to the Nudix hydrolase family.</text>
</comment>
<dbReference type="InterPro" id="IPR000086">
    <property type="entry name" value="NUDIX_hydrolase_dom"/>
</dbReference>
<dbReference type="InterPro" id="IPR020476">
    <property type="entry name" value="Nudix_hydrolase"/>
</dbReference>
<evidence type="ECO:0000259" key="4">
    <source>
        <dbReference type="PROSITE" id="PS51462"/>
    </source>
</evidence>
<evidence type="ECO:0000256" key="2">
    <source>
        <dbReference type="ARBA" id="ARBA00022801"/>
    </source>
</evidence>